<accession>A0A2P2KAU4</accession>
<proteinExistence type="predicted"/>
<protein>
    <submittedName>
        <fullName evidence="1">Uncharacterized protein</fullName>
    </submittedName>
</protein>
<evidence type="ECO:0000313" key="1">
    <source>
        <dbReference type="EMBL" id="MBX02820.1"/>
    </source>
</evidence>
<reference evidence="1" key="1">
    <citation type="submission" date="2018-02" db="EMBL/GenBank/DDBJ databases">
        <title>Rhizophora mucronata_Transcriptome.</title>
        <authorList>
            <person name="Meera S.P."/>
            <person name="Sreeshan A."/>
            <person name="Augustine A."/>
        </authorList>
    </citation>
    <scope>NUCLEOTIDE SEQUENCE</scope>
    <source>
        <tissue evidence="1">Leaf</tissue>
    </source>
</reference>
<name>A0A2P2KAU4_RHIMU</name>
<sequence>MQASVGIPLNTESEDPALANFNQIIDEWTMQVRSRIGNDLLKPQCIWMGI</sequence>
<dbReference type="AlphaFoldDB" id="A0A2P2KAU4"/>
<dbReference type="EMBL" id="GGEC01022336">
    <property type="protein sequence ID" value="MBX02820.1"/>
    <property type="molecule type" value="Transcribed_RNA"/>
</dbReference>
<organism evidence="1">
    <name type="scientific">Rhizophora mucronata</name>
    <name type="common">Asiatic mangrove</name>
    <dbReference type="NCBI Taxonomy" id="61149"/>
    <lineage>
        <taxon>Eukaryota</taxon>
        <taxon>Viridiplantae</taxon>
        <taxon>Streptophyta</taxon>
        <taxon>Embryophyta</taxon>
        <taxon>Tracheophyta</taxon>
        <taxon>Spermatophyta</taxon>
        <taxon>Magnoliopsida</taxon>
        <taxon>eudicotyledons</taxon>
        <taxon>Gunneridae</taxon>
        <taxon>Pentapetalae</taxon>
        <taxon>rosids</taxon>
        <taxon>fabids</taxon>
        <taxon>Malpighiales</taxon>
        <taxon>Rhizophoraceae</taxon>
        <taxon>Rhizophora</taxon>
    </lineage>
</organism>